<comment type="caution">
    <text evidence="1">The sequence shown here is derived from an EMBL/GenBank/DDBJ whole genome shotgun (WGS) entry which is preliminary data.</text>
</comment>
<dbReference type="EMBL" id="BART01031563">
    <property type="protein sequence ID" value="GAH15699.1"/>
    <property type="molecule type" value="Genomic_DNA"/>
</dbReference>
<name>X1EEY6_9ZZZZ</name>
<accession>X1EEY6</accession>
<proteinExistence type="predicted"/>
<reference evidence="1" key="1">
    <citation type="journal article" date="2014" name="Front. Microbiol.">
        <title>High frequency of phylogenetically diverse reductive dehalogenase-homologous genes in deep subseafloor sedimentary metagenomes.</title>
        <authorList>
            <person name="Kawai M."/>
            <person name="Futagami T."/>
            <person name="Toyoda A."/>
            <person name="Takaki Y."/>
            <person name="Nishi S."/>
            <person name="Hori S."/>
            <person name="Arai W."/>
            <person name="Tsubouchi T."/>
            <person name="Morono Y."/>
            <person name="Uchiyama I."/>
            <person name="Ito T."/>
            <person name="Fujiyama A."/>
            <person name="Inagaki F."/>
            <person name="Takami H."/>
        </authorList>
    </citation>
    <scope>NUCLEOTIDE SEQUENCE</scope>
    <source>
        <strain evidence="1">Expedition CK06-06</strain>
    </source>
</reference>
<protein>
    <submittedName>
        <fullName evidence="1">Uncharacterized protein</fullName>
    </submittedName>
</protein>
<gene>
    <name evidence="1" type="ORF">S01H4_54802</name>
</gene>
<dbReference type="AlphaFoldDB" id="X1EEY6"/>
<feature type="non-terminal residue" evidence="1">
    <location>
        <position position="1"/>
    </location>
</feature>
<sequence length="56" mass="6540">DLLDKEIKSYCKGRDRLMVGDFLITGEMIQRKGYVVADTEYWKTKIARLMGRKGIE</sequence>
<evidence type="ECO:0000313" key="1">
    <source>
        <dbReference type="EMBL" id="GAH15699.1"/>
    </source>
</evidence>
<organism evidence="1">
    <name type="scientific">marine sediment metagenome</name>
    <dbReference type="NCBI Taxonomy" id="412755"/>
    <lineage>
        <taxon>unclassified sequences</taxon>
        <taxon>metagenomes</taxon>
        <taxon>ecological metagenomes</taxon>
    </lineage>
</organism>